<accession>A0A401GT35</accession>
<dbReference type="PANTHER" id="PTHR21248:SF22">
    <property type="entry name" value="PHOSPHOLIPASE D"/>
    <property type="match status" value="1"/>
</dbReference>
<dbReference type="InParanoid" id="A0A401GT35"/>
<dbReference type="Gene3D" id="3.30.870.10">
    <property type="entry name" value="Endonuclease Chain A"/>
    <property type="match status" value="2"/>
</dbReference>
<dbReference type="CDD" id="cd00138">
    <property type="entry name" value="PLDc_SF"/>
    <property type="match status" value="2"/>
</dbReference>
<dbReference type="GO" id="GO:0032049">
    <property type="term" value="P:cardiolipin biosynthetic process"/>
    <property type="evidence" value="ECO:0007669"/>
    <property type="project" value="UniProtKB-ARBA"/>
</dbReference>
<feature type="domain" description="PLD phosphodiesterase" evidence="1">
    <location>
        <begin position="240"/>
        <end position="267"/>
    </location>
</feature>
<protein>
    <recommendedName>
        <fullName evidence="1">PLD phosphodiesterase domain-containing protein</fullName>
    </recommendedName>
</protein>
<name>A0A401GT35_9APHY</name>
<reference evidence="2 3" key="1">
    <citation type="journal article" date="2018" name="Sci. Rep.">
        <title>Genome sequence of the cauliflower mushroom Sparassis crispa (Hanabiratake) and its association with beneficial usage.</title>
        <authorList>
            <person name="Kiyama R."/>
            <person name="Furutani Y."/>
            <person name="Kawaguchi K."/>
            <person name="Nakanishi T."/>
        </authorList>
    </citation>
    <scope>NUCLEOTIDE SEQUENCE [LARGE SCALE GENOMIC DNA]</scope>
</reference>
<proteinExistence type="predicted"/>
<dbReference type="SUPFAM" id="SSF56024">
    <property type="entry name" value="Phospholipase D/nuclease"/>
    <property type="match status" value="2"/>
</dbReference>
<dbReference type="AlphaFoldDB" id="A0A401GT35"/>
<dbReference type="Pfam" id="PF13091">
    <property type="entry name" value="PLDc_2"/>
    <property type="match status" value="1"/>
</dbReference>
<dbReference type="STRING" id="139825.A0A401GT35"/>
<comment type="caution">
    <text evidence="2">The sequence shown here is derived from an EMBL/GenBank/DDBJ whole genome shotgun (WGS) entry which is preliminary data.</text>
</comment>
<gene>
    <name evidence="2" type="ORF">SCP_0705300</name>
</gene>
<feature type="domain" description="PLD phosphodiesterase" evidence="1">
    <location>
        <begin position="533"/>
        <end position="560"/>
    </location>
</feature>
<dbReference type="PANTHER" id="PTHR21248">
    <property type="entry name" value="CARDIOLIPIN SYNTHASE"/>
    <property type="match status" value="1"/>
</dbReference>
<dbReference type="RefSeq" id="XP_027616256.1">
    <property type="nucleotide sequence ID" value="XM_027760455.1"/>
</dbReference>
<keyword evidence="3" id="KW-1185">Reference proteome</keyword>
<dbReference type="InterPro" id="IPR025202">
    <property type="entry name" value="PLD-like_dom"/>
</dbReference>
<organism evidence="2 3">
    <name type="scientific">Sparassis crispa</name>
    <dbReference type="NCBI Taxonomy" id="139825"/>
    <lineage>
        <taxon>Eukaryota</taxon>
        <taxon>Fungi</taxon>
        <taxon>Dikarya</taxon>
        <taxon>Basidiomycota</taxon>
        <taxon>Agaricomycotina</taxon>
        <taxon>Agaricomycetes</taxon>
        <taxon>Polyporales</taxon>
        <taxon>Sparassidaceae</taxon>
        <taxon>Sparassis</taxon>
    </lineage>
</organism>
<dbReference type="InterPro" id="IPR001736">
    <property type="entry name" value="PLipase_D/transphosphatidylase"/>
</dbReference>
<dbReference type="Proteomes" id="UP000287166">
    <property type="component" value="Unassembled WGS sequence"/>
</dbReference>
<dbReference type="PROSITE" id="PS50035">
    <property type="entry name" value="PLD"/>
    <property type="match status" value="2"/>
</dbReference>
<dbReference type="EMBL" id="BFAD01000007">
    <property type="protein sequence ID" value="GBE85343.1"/>
    <property type="molecule type" value="Genomic_DNA"/>
</dbReference>
<evidence type="ECO:0000313" key="2">
    <source>
        <dbReference type="EMBL" id="GBE85343.1"/>
    </source>
</evidence>
<sequence>MLIPDKCYALTHSDKTLTAALASSPTFAPGELGKYLYEHHHARHPHFLSTLKRMMLRTGATPEESKRAAVEDEPSKEDLDRAAECGQFGTRPSDLFLKIYHDVLLTLDVDPWAGVVSPPLLGSRGVIPLSIISVIPDIIQHHYDCIVLAESEVFFATNFWQASKSATKICDALIELSKRAERRGRKVVVKLMYDRANLKMITDSHLSVPEQEWLQDEVKLPKRSDMPGIDFEVVNFHQPMLGTFHSKFMVVDRKMAILCSNNTQDRPNMESMVHLEGPIVDSVYDMALISWSRAMEPPLPNLAKPYEKPAEGYKFGMDNPYMTTHNLDGRKGAEIFQKLQQSAESRVASDGEHVGLPAEDKPFISGKYQTITEHLNAGDQDTLPTVEHDAATDEEYIPHILHAPHDECPMALVNRPPNGRPGNDDRALINPQDAAWLAGLKYAKEKVFIQTPTFNAEPVLQGVLSAVRRGIECSLYVDVGFNDGGEVLPLQGGTNEEIVKKMYAELKEEEKDRLKYYWYTGRDQCKPINAHLNQRNCHVKLMVIDDSVGIAGNGNQDTQSWFHSQEANVMIDNPAICREWLDAIRGLQNTHLHRVGCDGVWRDAQGVELTGSTGVKSGVLGVIKGVQGSIARVRGKGGF</sequence>
<dbReference type="OrthoDB" id="9997422at2759"/>
<evidence type="ECO:0000313" key="3">
    <source>
        <dbReference type="Proteomes" id="UP000287166"/>
    </source>
</evidence>
<dbReference type="GeneID" id="38782260"/>
<dbReference type="GO" id="GO:0030572">
    <property type="term" value="F:phosphatidyltransferase activity"/>
    <property type="evidence" value="ECO:0007669"/>
    <property type="project" value="UniProtKB-ARBA"/>
</dbReference>
<evidence type="ECO:0000259" key="1">
    <source>
        <dbReference type="PROSITE" id="PS50035"/>
    </source>
</evidence>